<dbReference type="InterPro" id="IPR003798">
    <property type="entry name" value="DNA_recombination_RmuC"/>
</dbReference>
<evidence type="ECO:0000256" key="7">
    <source>
        <dbReference type="SAM" id="MobiDB-lite"/>
    </source>
</evidence>
<dbReference type="PANTHER" id="PTHR30563:SF0">
    <property type="entry name" value="DNA RECOMBINATION PROTEIN RMUC"/>
    <property type="match status" value="1"/>
</dbReference>
<accession>A0ABY4ZSJ5</accession>
<evidence type="ECO:0000256" key="5">
    <source>
        <dbReference type="ARBA" id="ARBA00023172"/>
    </source>
</evidence>
<sequence length="433" mass="46700">MNFSDPFLILAVVFALAAIACALWAVASQRRAAKAEAQAWMLNERVAQAEERHRLLEDQSATQLELIRAQAAQSANAIAEQLIKRADENAKSRDNLAQARLEAQLKPVAETLAKFEAQVTAVEKARAEETGGLKAQIAALMEASTATQAEARKLSAALRRGAGVQGRWGEQTLRNVLEAAGLNSRFDFQEQFSVDSEEGRRRPDVKVTLPGGGVFVIDAKCSLNAFLEAQEATDEGLREAAMVRHAASVRSHMQGLASKAYWDQFNAEGSPDFVAMFVPGDGFLAAALDRLPELMAEAMDRRVVLVTPTTLFALCKAVAYGWRAEDQAKNAARIVEVGRELYKRVSVMGAHAGAMGKALESAVGKYNQFVGSLESQVLTQARRFEDLSVDHEGKEIAEPAPVEQAVRPLTKLGTAQAGAGQSPTLTLGNETPT</sequence>
<keyword evidence="4 6" id="KW-0175">Coiled coil</keyword>
<evidence type="ECO:0000256" key="6">
    <source>
        <dbReference type="SAM" id="Coils"/>
    </source>
</evidence>
<dbReference type="EMBL" id="CP096040">
    <property type="protein sequence ID" value="USQ95655.1"/>
    <property type="molecule type" value="Genomic_DNA"/>
</dbReference>
<reference evidence="8 9" key="1">
    <citation type="submission" date="2022-04" db="EMBL/GenBank/DDBJ databases">
        <title>Genome sequence of soybean root-associated Caulobacter segnis RL271.</title>
        <authorList>
            <person name="Longley R."/>
            <person name="Bonito G."/>
            <person name="Trigodet F."/>
            <person name="Crosson S."/>
            <person name="Fiebig A."/>
        </authorList>
    </citation>
    <scope>NUCLEOTIDE SEQUENCE [LARGE SCALE GENOMIC DNA]</scope>
    <source>
        <strain evidence="8 9">RL271</strain>
    </source>
</reference>
<feature type="coiled-coil region" evidence="6">
    <location>
        <begin position="32"/>
        <end position="89"/>
    </location>
</feature>
<keyword evidence="9" id="KW-1185">Reference proteome</keyword>
<dbReference type="Pfam" id="PF02646">
    <property type="entry name" value="RmuC"/>
    <property type="match status" value="1"/>
</dbReference>
<keyword evidence="5" id="KW-0233">DNA recombination</keyword>
<protein>
    <recommendedName>
        <fullName evidence="3">DNA recombination protein RmuC homolog</fullName>
    </recommendedName>
</protein>
<dbReference type="PANTHER" id="PTHR30563">
    <property type="entry name" value="DNA RECOMBINATION PROTEIN RMUC"/>
    <property type="match status" value="1"/>
</dbReference>
<evidence type="ECO:0000313" key="8">
    <source>
        <dbReference type="EMBL" id="USQ95655.1"/>
    </source>
</evidence>
<organism evidence="8 9">
    <name type="scientific">Caulobacter segnis</name>
    <dbReference type="NCBI Taxonomy" id="88688"/>
    <lineage>
        <taxon>Bacteria</taxon>
        <taxon>Pseudomonadati</taxon>
        <taxon>Pseudomonadota</taxon>
        <taxon>Alphaproteobacteria</taxon>
        <taxon>Caulobacterales</taxon>
        <taxon>Caulobacteraceae</taxon>
        <taxon>Caulobacter</taxon>
    </lineage>
</organism>
<name>A0ABY4ZSJ5_9CAUL</name>
<evidence type="ECO:0000256" key="1">
    <source>
        <dbReference type="ARBA" id="ARBA00003416"/>
    </source>
</evidence>
<feature type="region of interest" description="Disordered" evidence="7">
    <location>
        <begin position="410"/>
        <end position="433"/>
    </location>
</feature>
<gene>
    <name evidence="8" type="ORF">MZV50_24445</name>
</gene>
<evidence type="ECO:0000313" key="9">
    <source>
        <dbReference type="Proteomes" id="UP001057520"/>
    </source>
</evidence>
<proteinExistence type="inferred from homology"/>
<evidence type="ECO:0000256" key="3">
    <source>
        <dbReference type="ARBA" id="ARBA00021840"/>
    </source>
</evidence>
<feature type="compositionally biased region" description="Polar residues" evidence="7">
    <location>
        <begin position="419"/>
        <end position="433"/>
    </location>
</feature>
<comment type="function">
    <text evidence="1">Involved in DNA recombination.</text>
</comment>
<comment type="similarity">
    <text evidence="2">Belongs to the RmuC family.</text>
</comment>
<dbReference type="Proteomes" id="UP001057520">
    <property type="component" value="Chromosome"/>
</dbReference>
<evidence type="ECO:0000256" key="4">
    <source>
        <dbReference type="ARBA" id="ARBA00023054"/>
    </source>
</evidence>
<evidence type="ECO:0000256" key="2">
    <source>
        <dbReference type="ARBA" id="ARBA00009840"/>
    </source>
</evidence>